<dbReference type="AlphaFoldDB" id="A0A5C1NI70"/>
<evidence type="ECO:0000256" key="1">
    <source>
        <dbReference type="SAM" id="SignalP"/>
    </source>
</evidence>
<name>A0A5C1NI70_9GAMM</name>
<dbReference type="Proteomes" id="UP000324285">
    <property type="component" value="Chromosome"/>
</dbReference>
<accession>A0A5C1NI70</accession>
<proteinExistence type="predicted"/>
<dbReference type="OrthoDB" id="1094867at2"/>
<dbReference type="PANTHER" id="PTHR35560">
    <property type="entry name" value="BLL0132 PROTEIN"/>
    <property type="match status" value="1"/>
</dbReference>
<keyword evidence="3" id="KW-1185">Reference proteome</keyword>
<reference evidence="2" key="1">
    <citation type="submission" date="2021-02" db="EMBL/GenBank/DDBJ databases">
        <title>Strain Y2R2, a novel species of the genus Halomonas.</title>
        <authorList>
            <person name="Huang H."/>
        </authorList>
    </citation>
    <scope>NUCLEOTIDE SEQUENCE</scope>
    <source>
        <strain evidence="2">Y2R2</strain>
    </source>
</reference>
<dbReference type="EMBL" id="CP038437">
    <property type="protein sequence ID" value="QEM83402.1"/>
    <property type="molecule type" value="Genomic_DNA"/>
</dbReference>
<sequence>MRMLWFALAVLCLPLSPVHANERVTGLDAGSGHYEFDDPATQQKISVYYYQPSRYDADMPIVLVLHGLRRDAEAYRDSWVEFAEREGLMILAPRFSSDTYPGGNGFNLGNVFQATSAEESRGFIQPEQMNPPELWVFTLIERVFADFRTHRSTNRHETYYLYGHGAGAQVAHRFAMFMPESHAEEIIIGAAGWYTMPDETIEWPYGIRGVPMLDTSAIKAYLAQPMLLLAGGADTATLHTVMRQTSLANAQGATRVERTRHYFEFARSRAQRLGTAFNWKHWVMPGVTHSPDQMTAFAARYIALRAR</sequence>
<dbReference type="SUPFAM" id="SSF53474">
    <property type="entry name" value="alpha/beta-Hydrolases"/>
    <property type="match status" value="1"/>
</dbReference>
<evidence type="ECO:0008006" key="4">
    <source>
        <dbReference type="Google" id="ProtNLM"/>
    </source>
</evidence>
<dbReference type="PANTHER" id="PTHR35560:SF3">
    <property type="entry name" value="PEPTIDASE S9 PROLYL OLIGOPEPTIDASE CATALYTIC DOMAIN-CONTAINING PROTEIN"/>
    <property type="match status" value="1"/>
</dbReference>
<gene>
    <name evidence="2" type="ORF">E4T21_18950</name>
</gene>
<feature type="signal peptide" evidence="1">
    <location>
        <begin position="1"/>
        <end position="20"/>
    </location>
</feature>
<dbReference type="RefSeq" id="WP_149286524.1">
    <property type="nucleotide sequence ID" value="NZ_CP038437.2"/>
</dbReference>
<evidence type="ECO:0000313" key="3">
    <source>
        <dbReference type="Proteomes" id="UP000324285"/>
    </source>
</evidence>
<dbReference type="InterPro" id="IPR029058">
    <property type="entry name" value="AB_hydrolase_fold"/>
</dbReference>
<feature type="chain" id="PRO_5022720183" description="Alpha/beta hydrolase" evidence="1">
    <location>
        <begin position="21"/>
        <end position="307"/>
    </location>
</feature>
<keyword evidence="1" id="KW-0732">Signal</keyword>
<evidence type="ECO:0000313" key="2">
    <source>
        <dbReference type="EMBL" id="QEM83402.1"/>
    </source>
</evidence>
<protein>
    <recommendedName>
        <fullName evidence="4">Alpha/beta hydrolase</fullName>
    </recommendedName>
</protein>
<organism evidence="2 3">
    <name type="scientific">Halomonas binhaiensis</name>
    <dbReference type="NCBI Taxonomy" id="2562282"/>
    <lineage>
        <taxon>Bacteria</taxon>
        <taxon>Pseudomonadati</taxon>
        <taxon>Pseudomonadota</taxon>
        <taxon>Gammaproteobacteria</taxon>
        <taxon>Oceanospirillales</taxon>
        <taxon>Halomonadaceae</taxon>
        <taxon>Halomonas</taxon>
    </lineage>
</organism>
<dbReference type="KEGG" id="hbh:E4T21_18950"/>
<dbReference type="Gene3D" id="3.40.50.1820">
    <property type="entry name" value="alpha/beta hydrolase"/>
    <property type="match status" value="1"/>
</dbReference>